<evidence type="ECO:0000256" key="5">
    <source>
        <dbReference type="ARBA" id="ARBA00023157"/>
    </source>
</evidence>
<sequence length="258" mass="29730">MKYIFITLFLLSTTIAQAVGFEWGKTGHRTTGAIAEQYLSRKAKKEINKLLDGQSLAFVSTFADEIKSDNQYRSFGPWHYVNVPFDKTYDTHSKSDRGDIIQGITKCIEVIKNENSTKDEKAFYLKMLVHFIGDLHQPLHTGIGKDKGGNDFQVQWFRDGTNLHRVWDTQMIEHYNMSYSELATTMPRLSKKQVALLQQGSVRDWMEDSRTLVKDIYANTKKGEKLGYNYMYQYFNPLRSQLQKGGIRLAGLLNELFG</sequence>
<dbReference type="PANTHER" id="PTHR33146:SF26">
    <property type="entry name" value="ENDONUCLEASE 4"/>
    <property type="match status" value="1"/>
</dbReference>
<dbReference type="SUPFAM" id="SSF48537">
    <property type="entry name" value="Phospholipase C/P1 nuclease"/>
    <property type="match status" value="1"/>
</dbReference>
<dbReference type="RefSeq" id="WP_089373644.1">
    <property type="nucleotide sequence ID" value="NZ_BMEP01000010.1"/>
</dbReference>
<dbReference type="CDD" id="cd11010">
    <property type="entry name" value="S1-P1_nuclease"/>
    <property type="match status" value="1"/>
</dbReference>
<name>A0A239D6F5_9FLAO</name>
<keyword evidence="3" id="KW-0255">Endonuclease</keyword>
<proteinExistence type="predicted"/>
<keyword evidence="2" id="KW-0479">Metal-binding</keyword>
<dbReference type="GO" id="GO:0006308">
    <property type="term" value="P:DNA catabolic process"/>
    <property type="evidence" value="ECO:0007669"/>
    <property type="project" value="InterPro"/>
</dbReference>
<protein>
    <submittedName>
        <fullName evidence="8">S1/P1 Nuclease</fullName>
    </submittedName>
</protein>
<keyword evidence="9" id="KW-1185">Reference proteome</keyword>
<gene>
    <name evidence="8" type="ORF">SAMN06265376_11018</name>
</gene>
<dbReference type="EMBL" id="FZNY01000010">
    <property type="protein sequence ID" value="SNS27965.1"/>
    <property type="molecule type" value="Genomic_DNA"/>
</dbReference>
<accession>A0A239D6F5</accession>
<keyword evidence="6" id="KW-0325">Glycoprotein</keyword>
<keyword evidence="5" id="KW-1015">Disulfide bond</keyword>
<dbReference type="GO" id="GO:0004519">
    <property type="term" value="F:endonuclease activity"/>
    <property type="evidence" value="ECO:0007669"/>
    <property type="project" value="UniProtKB-KW"/>
</dbReference>
<dbReference type="InterPro" id="IPR008947">
    <property type="entry name" value="PLipase_C/P1_nuclease_dom_sf"/>
</dbReference>
<feature type="signal peptide" evidence="7">
    <location>
        <begin position="1"/>
        <end position="18"/>
    </location>
</feature>
<evidence type="ECO:0000256" key="3">
    <source>
        <dbReference type="ARBA" id="ARBA00022759"/>
    </source>
</evidence>
<evidence type="ECO:0000256" key="2">
    <source>
        <dbReference type="ARBA" id="ARBA00022723"/>
    </source>
</evidence>
<dbReference type="Gene3D" id="1.10.575.10">
    <property type="entry name" value="P1 Nuclease"/>
    <property type="match status" value="1"/>
</dbReference>
<dbReference type="AlphaFoldDB" id="A0A239D6F5"/>
<dbReference type="GO" id="GO:0046872">
    <property type="term" value="F:metal ion binding"/>
    <property type="evidence" value="ECO:0007669"/>
    <property type="project" value="UniProtKB-KW"/>
</dbReference>
<dbReference type="OrthoDB" id="267579at2"/>
<evidence type="ECO:0000256" key="1">
    <source>
        <dbReference type="ARBA" id="ARBA00022722"/>
    </source>
</evidence>
<keyword evidence="1" id="KW-0540">Nuclease</keyword>
<dbReference type="PANTHER" id="PTHR33146">
    <property type="entry name" value="ENDONUCLEASE 4"/>
    <property type="match status" value="1"/>
</dbReference>
<dbReference type="Proteomes" id="UP000198379">
    <property type="component" value="Unassembled WGS sequence"/>
</dbReference>
<feature type="chain" id="PRO_5012218473" evidence="7">
    <location>
        <begin position="19"/>
        <end position="258"/>
    </location>
</feature>
<evidence type="ECO:0000256" key="6">
    <source>
        <dbReference type="ARBA" id="ARBA00023180"/>
    </source>
</evidence>
<evidence type="ECO:0000256" key="7">
    <source>
        <dbReference type="SAM" id="SignalP"/>
    </source>
</evidence>
<evidence type="ECO:0000256" key="4">
    <source>
        <dbReference type="ARBA" id="ARBA00022801"/>
    </source>
</evidence>
<keyword evidence="7" id="KW-0732">Signal</keyword>
<organism evidence="8 9">
    <name type="scientific">Dokdonia pacifica</name>
    <dbReference type="NCBI Taxonomy" id="1627892"/>
    <lineage>
        <taxon>Bacteria</taxon>
        <taxon>Pseudomonadati</taxon>
        <taxon>Bacteroidota</taxon>
        <taxon>Flavobacteriia</taxon>
        <taxon>Flavobacteriales</taxon>
        <taxon>Flavobacteriaceae</taxon>
        <taxon>Dokdonia</taxon>
    </lineage>
</organism>
<evidence type="ECO:0000313" key="9">
    <source>
        <dbReference type="Proteomes" id="UP000198379"/>
    </source>
</evidence>
<reference evidence="8 9" key="1">
    <citation type="submission" date="2017-06" db="EMBL/GenBank/DDBJ databases">
        <authorList>
            <person name="Kim H.J."/>
            <person name="Triplett B.A."/>
        </authorList>
    </citation>
    <scope>NUCLEOTIDE SEQUENCE [LARGE SCALE GENOMIC DNA]</scope>
    <source>
        <strain evidence="8 9">DSM 25597</strain>
    </source>
</reference>
<dbReference type="GO" id="GO:0003676">
    <property type="term" value="F:nucleic acid binding"/>
    <property type="evidence" value="ECO:0007669"/>
    <property type="project" value="InterPro"/>
</dbReference>
<dbReference type="Pfam" id="PF02265">
    <property type="entry name" value="S1-P1_nuclease"/>
    <property type="match status" value="1"/>
</dbReference>
<evidence type="ECO:0000313" key="8">
    <source>
        <dbReference type="EMBL" id="SNS27965.1"/>
    </source>
</evidence>
<dbReference type="GO" id="GO:0016788">
    <property type="term" value="F:hydrolase activity, acting on ester bonds"/>
    <property type="evidence" value="ECO:0007669"/>
    <property type="project" value="InterPro"/>
</dbReference>
<dbReference type="InterPro" id="IPR003154">
    <property type="entry name" value="S1/P1nuclease"/>
</dbReference>
<keyword evidence="4" id="KW-0378">Hydrolase</keyword>